<dbReference type="Proteomes" id="UP001497482">
    <property type="component" value="Chromosome 15"/>
</dbReference>
<dbReference type="EMBL" id="OZ035837">
    <property type="protein sequence ID" value="CAL1582740.1"/>
    <property type="molecule type" value="Genomic_DNA"/>
</dbReference>
<dbReference type="AlphaFoldDB" id="A0AAV2JZ11"/>
<reference evidence="1 2" key="1">
    <citation type="submission" date="2024-04" db="EMBL/GenBank/DDBJ databases">
        <authorList>
            <person name="Waldvogel A.-M."/>
            <person name="Schoenle A."/>
        </authorList>
    </citation>
    <scope>NUCLEOTIDE SEQUENCE [LARGE SCALE GENOMIC DNA]</scope>
</reference>
<organism evidence="1 2">
    <name type="scientific">Knipowitschia caucasica</name>
    <name type="common">Caucasian dwarf goby</name>
    <name type="synonym">Pomatoschistus caucasicus</name>
    <dbReference type="NCBI Taxonomy" id="637954"/>
    <lineage>
        <taxon>Eukaryota</taxon>
        <taxon>Metazoa</taxon>
        <taxon>Chordata</taxon>
        <taxon>Craniata</taxon>
        <taxon>Vertebrata</taxon>
        <taxon>Euteleostomi</taxon>
        <taxon>Actinopterygii</taxon>
        <taxon>Neopterygii</taxon>
        <taxon>Teleostei</taxon>
        <taxon>Neoteleostei</taxon>
        <taxon>Acanthomorphata</taxon>
        <taxon>Gobiaria</taxon>
        <taxon>Gobiiformes</taxon>
        <taxon>Gobioidei</taxon>
        <taxon>Gobiidae</taxon>
        <taxon>Gobiinae</taxon>
        <taxon>Knipowitschia</taxon>
    </lineage>
</organism>
<keyword evidence="2" id="KW-1185">Reference proteome</keyword>
<dbReference type="PANTHER" id="PTHR37984:SF13">
    <property type="entry name" value="RIBONUCLEASE H"/>
    <property type="match status" value="1"/>
</dbReference>
<sequence>MRKKVETELERLTKQGVIEPVKFSEWAAPIVPVLKPDGGARICGDYKLTWVIGRQDAHTHSSCCETWPEFGLSGGNEMVWPYSDCE</sequence>
<evidence type="ECO:0000313" key="1">
    <source>
        <dbReference type="EMBL" id="CAL1582740.1"/>
    </source>
</evidence>
<dbReference type="Gene3D" id="3.10.10.10">
    <property type="entry name" value="HIV Type 1 Reverse Transcriptase, subunit A, domain 1"/>
    <property type="match status" value="1"/>
</dbReference>
<gene>
    <name evidence="1" type="ORF">KC01_LOCUS13294</name>
</gene>
<name>A0AAV2JZ11_KNICA</name>
<protein>
    <submittedName>
        <fullName evidence="1">Uncharacterized protein</fullName>
    </submittedName>
</protein>
<dbReference type="SUPFAM" id="SSF56672">
    <property type="entry name" value="DNA/RNA polymerases"/>
    <property type="match status" value="1"/>
</dbReference>
<dbReference type="InterPro" id="IPR043502">
    <property type="entry name" value="DNA/RNA_pol_sf"/>
</dbReference>
<dbReference type="PANTHER" id="PTHR37984">
    <property type="entry name" value="PROTEIN CBG26694"/>
    <property type="match status" value="1"/>
</dbReference>
<evidence type="ECO:0000313" key="2">
    <source>
        <dbReference type="Proteomes" id="UP001497482"/>
    </source>
</evidence>
<dbReference type="InterPro" id="IPR050951">
    <property type="entry name" value="Retrovirus_Pol_polyprotein"/>
</dbReference>
<proteinExistence type="predicted"/>
<accession>A0AAV2JZ11</accession>